<proteinExistence type="predicted"/>
<evidence type="ECO:0000313" key="4">
    <source>
        <dbReference type="EMBL" id="SOD20004.1"/>
    </source>
</evidence>
<dbReference type="EMBL" id="OCMT01000004">
    <property type="protein sequence ID" value="SOD20004.1"/>
    <property type="molecule type" value="Genomic_DNA"/>
</dbReference>
<dbReference type="InterPro" id="IPR029058">
    <property type="entry name" value="AB_hydrolase_fold"/>
</dbReference>
<dbReference type="GO" id="GO:0008236">
    <property type="term" value="F:serine-type peptidase activity"/>
    <property type="evidence" value="ECO:0007669"/>
    <property type="project" value="InterPro"/>
</dbReference>
<keyword evidence="4" id="KW-0378">Hydrolase</keyword>
<feature type="signal peptide" evidence="1">
    <location>
        <begin position="1"/>
        <end position="17"/>
    </location>
</feature>
<feature type="domain" description="Dipeptidylpeptidase IV N-terminal" evidence="3">
    <location>
        <begin position="281"/>
        <end position="514"/>
    </location>
</feature>
<dbReference type="SUPFAM" id="SSF82171">
    <property type="entry name" value="DPP6 N-terminal domain-like"/>
    <property type="match status" value="1"/>
</dbReference>
<dbReference type="Pfam" id="PF00326">
    <property type="entry name" value="Peptidase_S9"/>
    <property type="match status" value="1"/>
</dbReference>
<evidence type="ECO:0000259" key="3">
    <source>
        <dbReference type="Pfam" id="PF00930"/>
    </source>
</evidence>
<dbReference type="AlphaFoldDB" id="A0A286ADM9"/>
<protein>
    <submittedName>
        <fullName evidence="4">Dipeptidyl aminopeptidase/acylaminoacyl peptidase</fullName>
    </submittedName>
</protein>
<dbReference type="InterPro" id="IPR002469">
    <property type="entry name" value="Peptidase_S9B_N"/>
</dbReference>
<dbReference type="Gene3D" id="3.40.50.1820">
    <property type="entry name" value="alpha/beta hydrolase"/>
    <property type="match status" value="1"/>
</dbReference>
<keyword evidence="5" id="KW-1185">Reference proteome</keyword>
<evidence type="ECO:0000313" key="5">
    <source>
        <dbReference type="Proteomes" id="UP000219281"/>
    </source>
</evidence>
<accession>A0A286ADM9</accession>
<dbReference type="Pfam" id="PF00930">
    <property type="entry name" value="DPPIV_N"/>
    <property type="match status" value="1"/>
</dbReference>
<dbReference type="GO" id="GO:0008239">
    <property type="term" value="F:dipeptidyl-peptidase activity"/>
    <property type="evidence" value="ECO:0007669"/>
    <property type="project" value="TreeGrafter"/>
</dbReference>
<keyword evidence="4" id="KW-0645">Protease</keyword>
<dbReference type="InterPro" id="IPR001375">
    <property type="entry name" value="Peptidase_S9_cat"/>
</dbReference>
<sequence length="800" mass="90836">MKKLSFLFFLFASAANAQQLAPLSVQKIMRDPKWMGTSPDEYRWSADSKTVFFNWNPENKDKSQPYKLNVASQKVDKAEKEEAEKSASINYVYNKDKSLGLLEKGGDIYLTNLKSKKETRLTNTLERESNARFLYNNEIVFQRADNVYQLNFSTGELTQLTNFVKGKSDAASPASRPAGRAIAQGTSQQDLWLKNDQTALFDIIKKRNAEGGNRTMGRGRGFGMVNDNVKPRVIKPIHLEDDFMAGLTVSPDGKYVSYRLIKQAAGNKNTIVPNYVTASGYTEDINGRTKVGESLSTSTTYVFDVAKDSVYAVNVSQIAGIKDLPDYVKDYPKQLEERTKKNEDRKVNLNVVNWNENGSFAVVSGRAQDNKDFWILKLDPTTGKLTLIDRQRDEAWVGGPGVSRDVKWIDNQRFYFQSEATGYSHLYTYNVNTGEKKQLTSGKWEVQQAQLSKDKSTFYISGNKEHPGITHFYKLSVNGGDLVQITSMKGGNEVTLSPDEKWLAINHSYMDKPWELYIQANKPGAKAVKITKSTSAEFDSYQWRQPDLVSFKNRYGDDVYARVYPSKNPHPNKPAVVFVHGAGYLQNVHYWWSQYFREYMFNNLLADNGYTVIDIDYTASSGYGRNHRTGIYRHMGGKDLTDQVDGVKMLVEKYGVNPKNVGLYGGSYGGFITLMGLFNESDTFRAGAALRSVTDWAHYNHGYTANILNEPFNDPNAYKKSSPIYFADKLKGDLVMLHGMVDVNVHFQDIVRLSQRFIELGKDNWELAVYPVEDHGFVEPSSWTDEYKRIFKLFENTLKK</sequence>
<evidence type="ECO:0000259" key="2">
    <source>
        <dbReference type="Pfam" id="PF00326"/>
    </source>
</evidence>
<dbReference type="PANTHER" id="PTHR11731">
    <property type="entry name" value="PROTEASE FAMILY S9B,C DIPEPTIDYL-PEPTIDASE IV-RELATED"/>
    <property type="match status" value="1"/>
</dbReference>
<gene>
    <name evidence="4" type="ORF">SAMN06297358_3712</name>
</gene>
<dbReference type="Proteomes" id="UP000219281">
    <property type="component" value="Unassembled WGS sequence"/>
</dbReference>
<dbReference type="GO" id="GO:0006508">
    <property type="term" value="P:proteolysis"/>
    <property type="evidence" value="ECO:0007669"/>
    <property type="project" value="InterPro"/>
</dbReference>
<name>A0A286ADM9_9SPHI</name>
<organism evidence="4 5">
    <name type="scientific">Pedobacter xixiisoli</name>
    <dbReference type="NCBI Taxonomy" id="1476464"/>
    <lineage>
        <taxon>Bacteria</taxon>
        <taxon>Pseudomonadati</taxon>
        <taxon>Bacteroidota</taxon>
        <taxon>Sphingobacteriia</taxon>
        <taxon>Sphingobacteriales</taxon>
        <taxon>Sphingobacteriaceae</taxon>
        <taxon>Pedobacter</taxon>
    </lineage>
</organism>
<evidence type="ECO:0000256" key="1">
    <source>
        <dbReference type="SAM" id="SignalP"/>
    </source>
</evidence>
<dbReference type="PANTHER" id="PTHR11731:SF193">
    <property type="entry name" value="DIPEPTIDYL PEPTIDASE 9"/>
    <property type="match status" value="1"/>
</dbReference>
<dbReference type="SUPFAM" id="SSF53474">
    <property type="entry name" value="alpha/beta-Hydrolases"/>
    <property type="match status" value="1"/>
</dbReference>
<keyword evidence="4" id="KW-0031">Aminopeptidase</keyword>
<feature type="domain" description="Peptidase S9 prolyl oligopeptidase catalytic" evidence="2">
    <location>
        <begin position="603"/>
        <end position="799"/>
    </location>
</feature>
<dbReference type="RefSeq" id="WP_171047941.1">
    <property type="nucleotide sequence ID" value="NZ_OCMT01000004.1"/>
</dbReference>
<dbReference type="Gene3D" id="2.140.10.30">
    <property type="entry name" value="Dipeptidylpeptidase IV, N-terminal domain"/>
    <property type="match status" value="2"/>
</dbReference>
<dbReference type="GO" id="GO:0004177">
    <property type="term" value="F:aminopeptidase activity"/>
    <property type="evidence" value="ECO:0007669"/>
    <property type="project" value="UniProtKB-KW"/>
</dbReference>
<reference evidence="5" key="1">
    <citation type="submission" date="2017-09" db="EMBL/GenBank/DDBJ databases">
        <authorList>
            <person name="Varghese N."/>
            <person name="Submissions S."/>
        </authorList>
    </citation>
    <scope>NUCLEOTIDE SEQUENCE [LARGE SCALE GENOMIC DNA]</scope>
    <source>
        <strain evidence="5">CGMCC 1.12803</strain>
    </source>
</reference>
<dbReference type="InterPro" id="IPR050278">
    <property type="entry name" value="Serine_Prot_S9B/DPPIV"/>
</dbReference>
<keyword evidence="1" id="KW-0732">Signal</keyword>
<feature type="chain" id="PRO_5012402803" evidence="1">
    <location>
        <begin position="18"/>
        <end position="800"/>
    </location>
</feature>